<sequence>MAEPPGNTIYQNTFTSGNLDEAAEVHLNPAFYNRKPPKRRSTDGLEHIMASVNLPLHTTAKSTPLHESSRISGPSVVPGRPPARRGRARTYSRSTSATYAPFTPSSLSITSIADYTTPPETTTRARQSLSDASYFFPPVPPTPLVDPSTQVDEVFTLLTATTCISTVRYHGGPVRIATTASPFHIDVWLVTVRSGGPPIWLRIPRLYHQHYSHYAIDSISKTLVIEWKVALEERSQHQKEATRTAYRVDFSEDSDTDPDSDLESWTTVTRSRKNSLGSTPLSSATEFGFMAGCERLEDYTLLAKQKAAEEKSKSKESLHYLTKEEKKTIRKSLQMTSTKEIASAVKEAKKKEREWKKDMVKTSKSYTDLTRFGAARGSISVSDRPSLTRTTTDVPNIHGSFENRQVDIKESNKPKRKPLFQRTASAAQLNHYQQETTLQEGGSYVNLEVKEKKKEGKRPLFSRRPTAIRLEVDLKESSDAIPENAEVVSDLEESLSTATLKLLFDSAGALAQDVSPLEQDQDEECLQMAALPRHDAGGLLSTSSESPEKETTPKVTFSASAAEKPSKSGRFHLPKIRSRKSSLSSQPLLQVEEETSFADESKSAGTSCNSGNMAANSSSILLPSSFSDPNALDDDAQQMDGSSVPTEQLIKEDRVSGDGDWVVLGQDETPKKKKKGFTRKVGQMRRSFSTYF</sequence>
<proteinExistence type="predicted"/>
<keyword evidence="3" id="KW-1185">Reference proteome</keyword>
<evidence type="ECO:0000313" key="2">
    <source>
        <dbReference type="EMBL" id="RPA80327.1"/>
    </source>
</evidence>
<organism evidence="2 3">
    <name type="scientific">Ascobolus immersus RN42</name>
    <dbReference type="NCBI Taxonomy" id="1160509"/>
    <lineage>
        <taxon>Eukaryota</taxon>
        <taxon>Fungi</taxon>
        <taxon>Dikarya</taxon>
        <taxon>Ascomycota</taxon>
        <taxon>Pezizomycotina</taxon>
        <taxon>Pezizomycetes</taxon>
        <taxon>Pezizales</taxon>
        <taxon>Ascobolaceae</taxon>
        <taxon>Ascobolus</taxon>
    </lineage>
</organism>
<dbReference type="AlphaFoldDB" id="A0A3N4I4D4"/>
<gene>
    <name evidence="2" type="ORF">BJ508DRAFT_347271</name>
</gene>
<name>A0A3N4I4D4_ASCIM</name>
<evidence type="ECO:0000313" key="3">
    <source>
        <dbReference type="Proteomes" id="UP000275078"/>
    </source>
</evidence>
<protein>
    <submittedName>
        <fullName evidence="2">Uncharacterized protein</fullName>
    </submittedName>
</protein>
<feature type="region of interest" description="Disordered" evidence="1">
    <location>
        <begin position="61"/>
        <end position="99"/>
    </location>
</feature>
<dbReference type="Proteomes" id="UP000275078">
    <property type="component" value="Unassembled WGS sequence"/>
</dbReference>
<evidence type="ECO:0000256" key="1">
    <source>
        <dbReference type="SAM" id="MobiDB-lite"/>
    </source>
</evidence>
<feature type="compositionally biased region" description="Basic residues" evidence="1">
    <location>
        <begin position="567"/>
        <end position="580"/>
    </location>
</feature>
<reference evidence="2 3" key="1">
    <citation type="journal article" date="2018" name="Nat. Ecol. Evol.">
        <title>Pezizomycetes genomes reveal the molecular basis of ectomycorrhizal truffle lifestyle.</title>
        <authorList>
            <person name="Murat C."/>
            <person name="Payen T."/>
            <person name="Noel B."/>
            <person name="Kuo A."/>
            <person name="Morin E."/>
            <person name="Chen J."/>
            <person name="Kohler A."/>
            <person name="Krizsan K."/>
            <person name="Balestrini R."/>
            <person name="Da Silva C."/>
            <person name="Montanini B."/>
            <person name="Hainaut M."/>
            <person name="Levati E."/>
            <person name="Barry K.W."/>
            <person name="Belfiori B."/>
            <person name="Cichocki N."/>
            <person name="Clum A."/>
            <person name="Dockter R.B."/>
            <person name="Fauchery L."/>
            <person name="Guy J."/>
            <person name="Iotti M."/>
            <person name="Le Tacon F."/>
            <person name="Lindquist E.A."/>
            <person name="Lipzen A."/>
            <person name="Malagnac F."/>
            <person name="Mello A."/>
            <person name="Molinier V."/>
            <person name="Miyauchi S."/>
            <person name="Poulain J."/>
            <person name="Riccioni C."/>
            <person name="Rubini A."/>
            <person name="Sitrit Y."/>
            <person name="Splivallo R."/>
            <person name="Traeger S."/>
            <person name="Wang M."/>
            <person name="Zifcakova L."/>
            <person name="Wipf D."/>
            <person name="Zambonelli A."/>
            <person name="Paolocci F."/>
            <person name="Nowrousian M."/>
            <person name="Ottonello S."/>
            <person name="Baldrian P."/>
            <person name="Spatafora J.W."/>
            <person name="Henrissat B."/>
            <person name="Nagy L.G."/>
            <person name="Aury J.M."/>
            <person name="Wincker P."/>
            <person name="Grigoriev I.V."/>
            <person name="Bonfante P."/>
            <person name="Martin F.M."/>
        </authorList>
    </citation>
    <scope>NUCLEOTIDE SEQUENCE [LARGE SCALE GENOMIC DNA]</scope>
    <source>
        <strain evidence="2 3">RN42</strain>
    </source>
</reference>
<accession>A0A3N4I4D4</accession>
<dbReference type="EMBL" id="ML119689">
    <property type="protein sequence ID" value="RPA80327.1"/>
    <property type="molecule type" value="Genomic_DNA"/>
</dbReference>
<feature type="compositionally biased region" description="Low complexity" evidence="1">
    <location>
        <begin position="617"/>
        <end position="627"/>
    </location>
</feature>
<feature type="region of interest" description="Disordered" evidence="1">
    <location>
        <begin position="536"/>
        <end position="645"/>
    </location>
</feature>
<feature type="compositionally biased region" description="Polar residues" evidence="1">
    <location>
        <begin position="603"/>
        <end position="616"/>
    </location>
</feature>